<accession>A0AAV9AWL6</accession>
<evidence type="ECO:0000313" key="3">
    <source>
        <dbReference type="Proteomes" id="UP001179952"/>
    </source>
</evidence>
<keyword evidence="1" id="KW-0472">Membrane</keyword>
<dbReference type="GO" id="GO:0098662">
    <property type="term" value="P:inorganic cation transmembrane transport"/>
    <property type="evidence" value="ECO:0007669"/>
    <property type="project" value="UniProtKB-ARBA"/>
</dbReference>
<name>A0AAV9AWL6_ACOGR</name>
<organism evidence="2 3">
    <name type="scientific">Acorus gramineus</name>
    <name type="common">Dwarf sweet flag</name>
    <dbReference type="NCBI Taxonomy" id="55184"/>
    <lineage>
        <taxon>Eukaryota</taxon>
        <taxon>Viridiplantae</taxon>
        <taxon>Streptophyta</taxon>
        <taxon>Embryophyta</taxon>
        <taxon>Tracheophyta</taxon>
        <taxon>Spermatophyta</taxon>
        <taxon>Magnoliopsida</taxon>
        <taxon>Liliopsida</taxon>
        <taxon>Acoraceae</taxon>
        <taxon>Acorus</taxon>
    </lineage>
</organism>
<dbReference type="AlphaFoldDB" id="A0AAV9AWL6"/>
<dbReference type="GO" id="GO:0005886">
    <property type="term" value="C:plasma membrane"/>
    <property type="evidence" value="ECO:0007669"/>
    <property type="project" value="TreeGrafter"/>
</dbReference>
<evidence type="ECO:0000256" key="1">
    <source>
        <dbReference type="SAM" id="Phobius"/>
    </source>
</evidence>
<gene>
    <name evidence="2" type="ORF">QJS04_geneDACA013984</name>
</gene>
<feature type="transmembrane region" description="Helical" evidence="1">
    <location>
        <begin position="31"/>
        <end position="54"/>
    </location>
</feature>
<dbReference type="PANTHER" id="PTHR31064:SF30">
    <property type="entry name" value="HIGH-AFFINITY POTASSIUM TRANSPORT PROTEIN-RELATED"/>
    <property type="match status" value="1"/>
</dbReference>
<comment type="caution">
    <text evidence="2">The sequence shown here is derived from an EMBL/GenBank/DDBJ whole genome shotgun (WGS) entry which is preliminary data.</text>
</comment>
<keyword evidence="1" id="KW-0812">Transmembrane</keyword>
<keyword evidence="3" id="KW-1185">Reference proteome</keyword>
<protein>
    <submittedName>
        <fullName evidence="2">Sodium transporter HKT1</fullName>
    </submittedName>
</protein>
<dbReference type="PANTHER" id="PTHR31064">
    <property type="entry name" value="POTASSIUM TRANSPORT PROTEIN DDB_G0292412-RELATED"/>
    <property type="match status" value="1"/>
</dbReference>
<dbReference type="EMBL" id="JAUJYN010000006">
    <property type="protein sequence ID" value="KAK1268768.1"/>
    <property type="molecule type" value="Genomic_DNA"/>
</dbReference>
<sequence>MVFSVFITVSSFVNCGFVPTNENMIPFKTNPGILFLIIPLILGGNTLFPAILAYGNVGFSTGCSCERRLKMNGECVDKWENLTIILKKHL</sequence>
<evidence type="ECO:0000313" key="2">
    <source>
        <dbReference type="EMBL" id="KAK1268768.1"/>
    </source>
</evidence>
<dbReference type="InterPro" id="IPR051143">
    <property type="entry name" value="TrkH_K-transport"/>
</dbReference>
<reference evidence="2" key="1">
    <citation type="journal article" date="2023" name="Nat. Commun.">
        <title>Diploid and tetraploid genomes of Acorus and the evolution of monocots.</title>
        <authorList>
            <person name="Ma L."/>
            <person name="Liu K.W."/>
            <person name="Li Z."/>
            <person name="Hsiao Y.Y."/>
            <person name="Qi Y."/>
            <person name="Fu T."/>
            <person name="Tang G.D."/>
            <person name="Zhang D."/>
            <person name="Sun W.H."/>
            <person name="Liu D.K."/>
            <person name="Li Y."/>
            <person name="Chen G.Z."/>
            <person name="Liu X.D."/>
            <person name="Liao X.Y."/>
            <person name="Jiang Y.T."/>
            <person name="Yu X."/>
            <person name="Hao Y."/>
            <person name="Huang J."/>
            <person name="Zhao X.W."/>
            <person name="Ke S."/>
            <person name="Chen Y.Y."/>
            <person name="Wu W.L."/>
            <person name="Hsu J.L."/>
            <person name="Lin Y.F."/>
            <person name="Huang M.D."/>
            <person name="Li C.Y."/>
            <person name="Huang L."/>
            <person name="Wang Z.W."/>
            <person name="Zhao X."/>
            <person name="Zhong W.Y."/>
            <person name="Peng D.H."/>
            <person name="Ahmad S."/>
            <person name="Lan S."/>
            <person name="Zhang J.S."/>
            <person name="Tsai W.C."/>
            <person name="Van de Peer Y."/>
            <person name="Liu Z.J."/>
        </authorList>
    </citation>
    <scope>NUCLEOTIDE SEQUENCE</scope>
    <source>
        <strain evidence="2">SCP</strain>
    </source>
</reference>
<dbReference type="GO" id="GO:0008324">
    <property type="term" value="F:monoatomic cation transmembrane transporter activity"/>
    <property type="evidence" value="ECO:0007669"/>
    <property type="project" value="TreeGrafter"/>
</dbReference>
<proteinExistence type="predicted"/>
<dbReference type="Proteomes" id="UP001179952">
    <property type="component" value="Unassembled WGS sequence"/>
</dbReference>
<keyword evidence="1" id="KW-1133">Transmembrane helix</keyword>
<reference evidence="2" key="2">
    <citation type="submission" date="2023-06" db="EMBL/GenBank/DDBJ databases">
        <authorList>
            <person name="Ma L."/>
            <person name="Liu K.-W."/>
            <person name="Li Z."/>
            <person name="Hsiao Y.-Y."/>
            <person name="Qi Y."/>
            <person name="Fu T."/>
            <person name="Tang G."/>
            <person name="Zhang D."/>
            <person name="Sun W.-H."/>
            <person name="Liu D.-K."/>
            <person name="Li Y."/>
            <person name="Chen G.-Z."/>
            <person name="Liu X.-D."/>
            <person name="Liao X.-Y."/>
            <person name="Jiang Y.-T."/>
            <person name="Yu X."/>
            <person name="Hao Y."/>
            <person name="Huang J."/>
            <person name="Zhao X.-W."/>
            <person name="Ke S."/>
            <person name="Chen Y.-Y."/>
            <person name="Wu W.-L."/>
            <person name="Hsu J.-L."/>
            <person name="Lin Y.-F."/>
            <person name="Huang M.-D."/>
            <person name="Li C.-Y."/>
            <person name="Huang L."/>
            <person name="Wang Z.-W."/>
            <person name="Zhao X."/>
            <person name="Zhong W.-Y."/>
            <person name="Peng D.-H."/>
            <person name="Ahmad S."/>
            <person name="Lan S."/>
            <person name="Zhang J.-S."/>
            <person name="Tsai W.-C."/>
            <person name="Van De Peer Y."/>
            <person name="Liu Z.-J."/>
        </authorList>
    </citation>
    <scope>NUCLEOTIDE SEQUENCE</scope>
    <source>
        <strain evidence="2">SCP</strain>
        <tissue evidence="2">Leaves</tissue>
    </source>
</reference>